<dbReference type="InterPro" id="IPR025485">
    <property type="entry name" value="DUF4377"/>
</dbReference>
<comment type="caution">
    <text evidence="3">The sequence shown here is derived from an EMBL/GenBank/DDBJ whole genome shotgun (WGS) entry which is preliminary data.</text>
</comment>
<dbReference type="RefSeq" id="WP_078777650.1">
    <property type="nucleotide sequence ID" value="NZ_MBDS01000001.1"/>
</dbReference>
<dbReference type="Proteomes" id="UP000190016">
    <property type="component" value="Unassembled WGS sequence"/>
</dbReference>
<feature type="domain" description="DUF4377" evidence="2">
    <location>
        <begin position="55"/>
        <end position="111"/>
    </location>
</feature>
<evidence type="ECO:0000259" key="2">
    <source>
        <dbReference type="Pfam" id="PF14302"/>
    </source>
</evidence>
<feature type="signal peptide" evidence="1">
    <location>
        <begin position="1"/>
        <end position="23"/>
    </location>
</feature>
<keyword evidence="1" id="KW-0732">Signal</keyword>
<name>A0ABX3NEB7_9FLAO</name>
<evidence type="ECO:0000256" key="1">
    <source>
        <dbReference type="SAM" id="SignalP"/>
    </source>
</evidence>
<dbReference type="PROSITE" id="PS51257">
    <property type="entry name" value="PROKAR_LIPOPROTEIN"/>
    <property type="match status" value="1"/>
</dbReference>
<proteinExistence type="predicted"/>
<reference evidence="3 4" key="1">
    <citation type="submission" date="2016-07" db="EMBL/GenBank/DDBJ databases">
        <title>Revisiting the Taxonomy of the Elizabethkingia Genus based on Whole-Genome Sequencing, Optical Mapping, and MALDI-TOF.</title>
        <authorList>
            <person name="Nicholson A.C."/>
        </authorList>
    </citation>
    <scope>NUCLEOTIDE SEQUENCE [LARGE SCALE GENOMIC DNA]</scope>
    <source>
        <strain evidence="3 4">C1558</strain>
    </source>
</reference>
<keyword evidence="4" id="KW-1185">Reference proteome</keyword>
<accession>A0ABX3NEB7</accession>
<dbReference type="EMBL" id="MBDS01000001">
    <property type="protein sequence ID" value="OPB94445.1"/>
    <property type="molecule type" value="Genomic_DNA"/>
</dbReference>
<evidence type="ECO:0000313" key="4">
    <source>
        <dbReference type="Proteomes" id="UP000190016"/>
    </source>
</evidence>
<evidence type="ECO:0000313" key="3">
    <source>
        <dbReference type="EMBL" id="OPB94445.1"/>
    </source>
</evidence>
<sequence>MKKFFYFFLTGAFLFTLFISCNRSDNNDRTVEITANVWPTYIEYKNVLGDTVHGIKIKETDSNEWSTIAGISGFQYEEGYEYQIRLLKTYLVNPPMDGSNIDYKLIEVISKTKK</sequence>
<protein>
    <recommendedName>
        <fullName evidence="2">DUF4377 domain-containing protein</fullName>
    </recommendedName>
</protein>
<feature type="chain" id="PRO_5045854684" description="DUF4377 domain-containing protein" evidence="1">
    <location>
        <begin position="24"/>
        <end position="114"/>
    </location>
</feature>
<dbReference type="Pfam" id="PF14302">
    <property type="entry name" value="DUF4377"/>
    <property type="match status" value="1"/>
</dbReference>
<gene>
    <name evidence="3" type="ORF">BB021_17725</name>
</gene>
<organism evidence="3 4">
    <name type="scientific">Elizabethkingia ursingii</name>
    <dbReference type="NCBI Taxonomy" id="1756150"/>
    <lineage>
        <taxon>Bacteria</taxon>
        <taxon>Pseudomonadati</taxon>
        <taxon>Bacteroidota</taxon>
        <taxon>Flavobacteriia</taxon>
        <taxon>Flavobacteriales</taxon>
        <taxon>Weeksellaceae</taxon>
        <taxon>Elizabethkingia</taxon>
    </lineage>
</organism>